<dbReference type="STRING" id="1184609.KILIM_045_00170"/>
<keyword evidence="7" id="KW-0443">Lipid metabolism</keyword>
<proteinExistence type="inferred from homology"/>
<dbReference type="PANTHER" id="PTHR12358:SF54">
    <property type="entry name" value="SPHINGOSINE KINASE RELATED PROTEIN"/>
    <property type="match status" value="1"/>
</dbReference>
<gene>
    <name evidence="10" type="ORF">KILIM_045_00170</name>
</gene>
<evidence type="ECO:0000256" key="6">
    <source>
        <dbReference type="ARBA" id="ARBA00022840"/>
    </source>
</evidence>
<evidence type="ECO:0000256" key="5">
    <source>
        <dbReference type="ARBA" id="ARBA00022777"/>
    </source>
</evidence>
<dbReference type="InterPro" id="IPR045540">
    <property type="entry name" value="YegS/DAGK_C"/>
</dbReference>
<evidence type="ECO:0000256" key="1">
    <source>
        <dbReference type="ARBA" id="ARBA00001946"/>
    </source>
</evidence>
<evidence type="ECO:0000256" key="2">
    <source>
        <dbReference type="ARBA" id="ARBA00005983"/>
    </source>
</evidence>
<dbReference type="Pfam" id="PF19279">
    <property type="entry name" value="YegS_C"/>
    <property type="match status" value="1"/>
</dbReference>
<dbReference type="InterPro" id="IPR016064">
    <property type="entry name" value="NAD/diacylglycerol_kinase_sf"/>
</dbReference>
<evidence type="ECO:0000259" key="9">
    <source>
        <dbReference type="PROSITE" id="PS50146"/>
    </source>
</evidence>
<keyword evidence="11" id="KW-1185">Reference proteome</keyword>
<dbReference type="RefSeq" id="WP_006593218.1">
    <property type="nucleotide sequence ID" value="NZ_BAHD01000045.1"/>
</dbReference>
<keyword evidence="6" id="KW-0067">ATP-binding</keyword>
<keyword evidence="5" id="KW-0418">Kinase</keyword>
<evidence type="ECO:0000256" key="3">
    <source>
        <dbReference type="ARBA" id="ARBA00022679"/>
    </source>
</evidence>
<comment type="cofactor">
    <cofactor evidence="1">
        <name>Mg(2+)</name>
        <dbReference type="ChEBI" id="CHEBI:18420"/>
    </cofactor>
</comment>
<keyword evidence="4" id="KW-0547">Nucleotide-binding</keyword>
<dbReference type="GO" id="GO:0005524">
    <property type="term" value="F:ATP binding"/>
    <property type="evidence" value="ECO:0007669"/>
    <property type="project" value="UniProtKB-KW"/>
</dbReference>
<evidence type="ECO:0000256" key="4">
    <source>
        <dbReference type="ARBA" id="ARBA00022741"/>
    </source>
</evidence>
<dbReference type="EMBL" id="BAHD01000045">
    <property type="protein sequence ID" value="GAB96686.1"/>
    <property type="molecule type" value="Genomic_DNA"/>
</dbReference>
<dbReference type="Gene3D" id="3.40.50.10330">
    <property type="entry name" value="Probable inorganic polyphosphate/atp-NAD kinase, domain 1"/>
    <property type="match status" value="1"/>
</dbReference>
<dbReference type="GO" id="GO:0016301">
    <property type="term" value="F:kinase activity"/>
    <property type="evidence" value="ECO:0007669"/>
    <property type="project" value="UniProtKB-KW"/>
</dbReference>
<sequence length="299" mass="32331">MVNPTKFEDVAAERARITRVCHEHGWSDPLWLETTADDPGTGQAREAVAAGVDLVCPLGGDGTVRAVAAALIDTDIPLGLLPGGTGNLLARNLELPVDSIEDALALALTGRDDLIDVGLIHVVAPGDTQDVEKDYYFLVMAGMGFDATVMADAPETLKAQFGWPAYVVAGMKHLGSDRFKVRVSIDDERPQERRVRTVVVGNVGRLQGGVELLPDAEVDDGQLDVVLLSPKGIIGWTSVFAHILTHRRRGNPRIEHHRVRRLSLQLFEPQEVQLDGDPIGPGTALRFAVKPACLRVRIA</sequence>
<organism evidence="10 11">
    <name type="scientific">Kineosphaera limosa NBRC 100340</name>
    <dbReference type="NCBI Taxonomy" id="1184609"/>
    <lineage>
        <taxon>Bacteria</taxon>
        <taxon>Bacillati</taxon>
        <taxon>Actinomycetota</taxon>
        <taxon>Actinomycetes</taxon>
        <taxon>Micrococcales</taxon>
        <taxon>Dermatophilaceae</taxon>
        <taxon>Kineosphaera</taxon>
    </lineage>
</organism>
<evidence type="ECO:0000313" key="10">
    <source>
        <dbReference type="EMBL" id="GAB96686.1"/>
    </source>
</evidence>
<dbReference type="PROSITE" id="PS50146">
    <property type="entry name" value="DAGK"/>
    <property type="match status" value="1"/>
</dbReference>
<name>K6WS61_9MICO</name>
<dbReference type="Pfam" id="PF00781">
    <property type="entry name" value="DAGK_cat"/>
    <property type="match status" value="1"/>
</dbReference>
<dbReference type="Gene3D" id="2.60.200.40">
    <property type="match status" value="1"/>
</dbReference>
<keyword evidence="7" id="KW-0594">Phospholipid biosynthesis</keyword>
<evidence type="ECO:0000256" key="8">
    <source>
        <dbReference type="ARBA" id="ARBA00023264"/>
    </source>
</evidence>
<dbReference type="Proteomes" id="UP000008366">
    <property type="component" value="Unassembled WGS sequence"/>
</dbReference>
<comment type="similarity">
    <text evidence="2">Belongs to the diacylglycerol/lipid kinase family.</text>
</comment>
<feature type="domain" description="DAGKc" evidence="9">
    <location>
        <begin position="44"/>
        <end position="125"/>
    </location>
</feature>
<reference evidence="10 11" key="1">
    <citation type="submission" date="2012-08" db="EMBL/GenBank/DDBJ databases">
        <title>Whole genome shotgun sequence of Kineosphaera limosa NBRC 100340.</title>
        <authorList>
            <person name="Yoshida I."/>
            <person name="Isaki S."/>
            <person name="Hosoyama A."/>
            <person name="Tsuchikane K."/>
            <person name="Katsumata H."/>
            <person name="Ando Y."/>
            <person name="Ohji S."/>
            <person name="Hamada M."/>
            <person name="Tamura T."/>
            <person name="Yamazoe A."/>
            <person name="Yamazaki S."/>
            <person name="Fujita N."/>
        </authorList>
    </citation>
    <scope>NUCLEOTIDE SEQUENCE [LARGE SCALE GENOMIC DNA]</scope>
    <source>
        <strain evidence="10 11">NBRC 100340</strain>
    </source>
</reference>
<dbReference type="eggNOG" id="COG1597">
    <property type="taxonomic scope" value="Bacteria"/>
</dbReference>
<dbReference type="InterPro" id="IPR017438">
    <property type="entry name" value="ATP-NAD_kinase_N"/>
</dbReference>
<protein>
    <recommendedName>
        <fullName evidence="9">DAGKc domain-containing protein</fullName>
    </recommendedName>
</protein>
<evidence type="ECO:0000256" key="7">
    <source>
        <dbReference type="ARBA" id="ARBA00023209"/>
    </source>
</evidence>
<keyword evidence="8" id="KW-1208">Phospholipid metabolism</keyword>
<dbReference type="GO" id="GO:0008654">
    <property type="term" value="P:phospholipid biosynthetic process"/>
    <property type="evidence" value="ECO:0007669"/>
    <property type="project" value="UniProtKB-KW"/>
</dbReference>
<dbReference type="InterPro" id="IPR050187">
    <property type="entry name" value="Lipid_Phosphate_FormReg"/>
</dbReference>
<dbReference type="InterPro" id="IPR001206">
    <property type="entry name" value="Diacylglycerol_kinase_cat_dom"/>
</dbReference>
<dbReference type="AlphaFoldDB" id="K6WS61"/>
<dbReference type="PANTHER" id="PTHR12358">
    <property type="entry name" value="SPHINGOSINE KINASE"/>
    <property type="match status" value="1"/>
</dbReference>
<keyword evidence="3" id="KW-0808">Transferase</keyword>
<accession>K6WS61</accession>
<keyword evidence="7" id="KW-0444">Lipid biosynthesis</keyword>
<comment type="caution">
    <text evidence="10">The sequence shown here is derived from an EMBL/GenBank/DDBJ whole genome shotgun (WGS) entry which is preliminary data.</text>
</comment>
<dbReference type="SUPFAM" id="SSF111331">
    <property type="entry name" value="NAD kinase/diacylglycerol kinase-like"/>
    <property type="match status" value="1"/>
</dbReference>
<evidence type="ECO:0000313" key="11">
    <source>
        <dbReference type="Proteomes" id="UP000008366"/>
    </source>
</evidence>